<name>A0AAJ2NMS8_ALKPS</name>
<reference evidence="2" key="1">
    <citation type="submission" date="2023-10" db="EMBL/GenBank/DDBJ databases">
        <title>Screening of Alkalihalophilus pseudofirmusBZ-TG-HK211 and Its Alleviation of Salt Stress on Rapeseed Growth.</title>
        <authorList>
            <person name="Zhao B."/>
            <person name="Guo T."/>
        </authorList>
    </citation>
    <scope>NUCLEOTIDE SEQUENCE</scope>
    <source>
        <strain evidence="2">BZ-TG-HK211</strain>
    </source>
</reference>
<dbReference type="EMBL" id="JAWJAY010000001">
    <property type="protein sequence ID" value="MDV2885035.1"/>
    <property type="molecule type" value="Genomic_DNA"/>
</dbReference>
<accession>A0AAJ2NMS8</accession>
<dbReference type="AlphaFoldDB" id="A0AAJ2NMS8"/>
<protein>
    <recommendedName>
        <fullName evidence="4">Phenylalanyl-tRNA synthetase subunit beta</fullName>
    </recommendedName>
</protein>
<sequence>MNKSILYLLIAVFLLGGIGYGVYYVGTNIASKKITDDLQAELHNSGQLDEVRAYIENDPELKRYVEEARQADRNALPFNTKEEATRVLIRKVGLTDLLEMQSRIERGNISQQEVINELESSLTKEELLALKVIAYKELYE</sequence>
<keyword evidence="1" id="KW-0472">Membrane</keyword>
<evidence type="ECO:0000313" key="3">
    <source>
        <dbReference type="Proteomes" id="UP001285636"/>
    </source>
</evidence>
<proteinExistence type="predicted"/>
<gene>
    <name evidence="2" type="ORF">RYX45_07570</name>
</gene>
<evidence type="ECO:0000256" key="1">
    <source>
        <dbReference type="SAM" id="Phobius"/>
    </source>
</evidence>
<dbReference type="RefSeq" id="WP_323466446.1">
    <property type="nucleotide sequence ID" value="NZ_CP144224.1"/>
</dbReference>
<keyword evidence="1" id="KW-0812">Transmembrane</keyword>
<evidence type="ECO:0000313" key="2">
    <source>
        <dbReference type="EMBL" id="MDV2885035.1"/>
    </source>
</evidence>
<evidence type="ECO:0008006" key="4">
    <source>
        <dbReference type="Google" id="ProtNLM"/>
    </source>
</evidence>
<feature type="transmembrane region" description="Helical" evidence="1">
    <location>
        <begin position="6"/>
        <end position="25"/>
    </location>
</feature>
<dbReference type="Proteomes" id="UP001285636">
    <property type="component" value="Unassembled WGS sequence"/>
</dbReference>
<comment type="caution">
    <text evidence="2">The sequence shown here is derived from an EMBL/GenBank/DDBJ whole genome shotgun (WGS) entry which is preliminary data.</text>
</comment>
<organism evidence="2 3">
    <name type="scientific">Alkalihalophilus pseudofirmus</name>
    <name type="common">Bacillus pseudofirmus</name>
    <dbReference type="NCBI Taxonomy" id="79885"/>
    <lineage>
        <taxon>Bacteria</taxon>
        <taxon>Bacillati</taxon>
        <taxon>Bacillota</taxon>
        <taxon>Bacilli</taxon>
        <taxon>Bacillales</taxon>
        <taxon>Bacillaceae</taxon>
        <taxon>Alkalihalophilus</taxon>
    </lineage>
</organism>
<keyword evidence="1" id="KW-1133">Transmembrane helix</keyword>